<sequence>MTSFMSRRASARRASDECFHFNIRCHRGYCSAEATSSRIYWVPQTSIFVRLSEDTISTIL</sequence>
<dbReference type="EMBL" id="CCYD01001281">
    <property type="protein sequence ID" value="CEG44667.1"/>
    <property type="molecule type" value="Genomic_DNA"/>
</dbReference>
<proteinExistence type="predicted"/>
<evidence type="ECO:0000313" key="1">
    <source>
        <dbReference type="EMBL" id="CEG44667.1"/>
    </source>
</evidence>
<reference evidence="2" key="1">
    <citation type="submission" date="2014-09" db="EMBL/GenBank/DDBJ databases">
        <authorList>
            <person name="Sharma Rahul"/>
            <person name="Thines Marco"/>
        </authorList>
    </citation>
    <scope>NUCLEOTIDE SEQUENCE [LARGE SCALE GENOMIC DNA]</scope>
</reference>
<accession>A0A0N7L6M2</accession>
<protein>
    <submittedName>
        <fullName evidence="1">Uncharacterized protein</fullName>
    </submittedName>
</protein>
<keyword evidence="2" id="KW-1185">Reference proteome</keyword>
<name>A0A0N7L6M2_PLAHL</name>
<dbReference type="AlphaFoldDB" id="A0A0N7L6M2"/>
<evidence type="ECO:0000313" key="2">
    <source>
        <dbReference type="Proteomes" id="UP000054928"/>
    </source>
</evidence>
<dbReference type="Proteomes" id="UP000054928">
    <property type="component" value="Unassembled WGS sequence"/>
</dbReference>
<dbReference type="GeneID" id="36396069"/>
<dbReference type="RefSeq" id="XP_024581036.1">
    <property type="nucleotide sequence ID" value="XM_024730794.1"/>
</dbReference>
<organism evidence="1 2">
    <name type="scientific">Plasmopara halstedii</name>
    <name type="common">Downy mildew of sunflower</name>
    <dbReference type="NCBI Taxonomy" id="4781"/>
    <lineage>
        <taxon>Eukaryota</taxon>
        <taxon>Sar</taxon>
        <taxon>Stramenopiles</taxon>
        <taxon>Oomycota</taxon>
        <taxon>Peronosporomycetes</taxon>
        <taxon>Peronosporales</taxon>
        <taxon>Peronosporaceae</taxon>
        <taxon>Plasmopara</taxon>
    </lineage>
</organism>